<organism evidence="1 2">
    <name type="scientific">Roseivirga spongicola</name>
    <dbReference type="NCBI Taxonomy" id="333140"/>
    <lineage>
        <taxon>Bacteria</taxon>
        <taxon>Pseudomonadati</taxon>
        <taxon>Bacteroidota</taxon>
        <taxon>Cytophagia</taxon>
        <taxon>Cytophagales</taxon>
        <taxon>Roseivirgaceae</taxon>
        <taxon>Roseivirga</taxon>
    </lineage>
</organism>
<keyword evidence="2" id="KW-1185">Reference proteome</keyword>
<evidence type="ECO:0000313" key="1">
    <source>
        <dbReference type="EMBL" id="KYG71502.1"/>
    </source>
</evidence>
<accession>A0A150WYY5</accession>
<name>A0A150WYY5_9BACT</name>
<reference evidence="1 2" key="1">
    <citation type="submission" date="2016-01" db="EMBL/GenBank/DDBJ databases">
        <title>Genome sequencing of Roseivirga spongicola UST030701-084.</title>
        <authorList>
            <person name="Selvaratnam C."/>
            <person name="Thevarajoo S."/>
            <person name="Goh K.M."/>
            <person name="Ee R."/>
            <person name="Chan K.-G."/>
            <person name="Chong C.S."/>
        </authorList>
    </citation>
    <scope>NUCLEOTIDE SEQUENCE [LARGE SCALE GENOMIC DNA]</scope>
    <source>
        <strain evidence="1 2">UST030701-084</strain>
    </source>
</reference>
<proteinExistence type="predicted"/>
<protein>
    <submittedName>
        <fullName evidence="1">Uncharacterized protein</fullName>
    </submittedName>
</protein>
<dbReference type="AlphaFoldDB" id="A0A150WYY5"/>
<comment type="caution">
    <text evidence="1">The sequence shown here is derived from an EMBL/GenBank/DDBJ whole genome shotgun (WGS) entry which is preliminary data.</text>
</comment>
<evidence type="ECO:0000313" key="2">
    <source>
        <dbReference type="Proteomes" id="UP000075606"/>
    </source>
</evidence>
<dbReference type="Proteomes" id="UP000075606">
    <property type="component" value="Unassembled WGS sequence"/>
</dbReference>
<gene>
    <name evidence="1" type="ORF">AWW68_18325</name>
</gene>
<dbReference type="EMBL" id="LRPC01000032">
    <property type="protein sequence ID" value="KYG71502.1"/>
    <property type="molecule type" value="Genomic_DNA"/>
</dbReference>
<sequence>MIWGCGEAGFQSDISKNVEIDPINVQLSVPAIFVGQDIDETPPIDASTGVIDISDNEFSEYLDDATKFTINKISYSIVNFPSGSRADLDMDIDVAIAGGQNQDLLEILIADAQNNVEDVILYEAGTPGNVSAIAIQDLEQALFNSQTFELDIEIIGRDVNLSQSDVDFQIVFKFDVTTRLQLD</sequence>